<feature type="binding site" evidence="10">
    <location>
        <position position="97"/>
    </location>
    <ligand>
        <name>Zn(2+)</name>
        <dbReference type="ChEBI" id="CHEBI:29105"/>
    </ligand>
</feature>
<evidence type="ECO:0000256" key="7">
    <source>
        <dbReference type="PIRNR" id="PIRNR004682"/>
    </source>
</evidence>
<feature type="binding site" evidence="10">
    <location>
        <position position="99"/>
    </location>
    <ligand>
        <name>Zn(2+)</name>
        <dbReference type="ChEBI" id="CHEBI:29105"/>
    </ligand>
</feature>
<dbReference type="GO" id="GO:0005975">
    <property type="term" value="P:carbohydrate metabolic process"/>
    <property type="evidence" value="ECO:0007669"/>
    <property type="project" value="InterPro"/>
</dbReference>
<dbReference type="InterPro" id="IPR023214">
    <property type="entry name" value="HAD_sf"/>
</dbReference>
<dbReference type="GO" id="GO:0005737">
    <property type="term" value="C:cytoplasm"/>
    <property type="evidence" value="ECO:0007669"/>
    <property type="project" value="UniProtKB-SubCell"/>
</dbReference>
<dbReference type="GO" id="GO:0046872">
    <property type="term" value="F:metal ion binding"/>
    <property type="evidence" value="ECO:0007669"/>
    <property type="project" value="UniProtKB-KW"/>
</dbReference>
<dbReference type="PATRIC" id="fig|1618648.3.peg.1113"/>
<feature type="binding site" evidence="10">
    <location>
        <position position="142"/>
    </location>
    <ligand>
        <name>Mg(2+)</name>
        <dbReference type="ChEBI" id="CHEBI:18420"/>
    </ligand>
</feature>
<evidence type="ECO:0000256" key="3">
    <source>
        <dbReference type="ARBA" id="ARBA00022723"/>
    </source>
</evidence>
<name>A0A0G1IP68_9BACT</name>
<evidence type="ECO:0000256" key="8">
    <source>
        <dbReference type="PIRSR" id="PIRSR004682-1"/>
    </source>
</evidence>
<evidence type="ECO:0000256" key="5">
    <source>
        <dbReference type="ARBA" id="ARBA00023277"/>
    </source>
</evidence>
<dbReference type="NCBIfam" id="TIGR01662">
    <property type="entry name" value="HAD-SF-IIIA"/>
    <property type="match status" value="1"/>
</dbReference>
<comment type="cofactor">
    <cofactor evidence="10">
        <name>Zn(2+)</name>
        <dbReference type="ChEBI" id="CHEBI:29105"/>
    </cofactor>
</comment>
<feature type="binding site" evidence="10">
    <location>
        <position position="12"/>
    </location>
    <ligand>
        <name>Mg(2+)</name>
        <dbReference type="ChEBI" id="CHEBI:18420"/>
    </ligand>
</feature>
<dbReference type="SUPFAM" id="SSF56784">
    <property type="entry name" value="HAD-like"/>
    <property type="match status" value="1"/>
</dbReference>
<feature type="binding site" evidence="10">
    <location>
        <position position="112"/>
    </location>
    <ligand>
        <name>Zn(2+)</name>
        <dbReference type="ChEBI" id="CHEBI:29105"/>
    </ligand>
</feature>
<dbReference type="InterPro" id="IPR006543">
    <property type="entry name" value="Histidinol-phos"/>
</dbReference>
<evidence type="ECO:0000256" key="4">
    <source>
        <dbReference type="ARBA" id="ARBA00022801"/>
    </source>
</evidence>
<feature type="active site" description="Proton donor" evidence="8">
    <location>
        <position position="12"/>
    </location>
</feature>
<dbReference type="InterPro" id="IPR006549">
    <property type="entry name" value="HAD-SF_hydro_IIIA"/>
</dbReference>
<organism evidence="11 12">
    <name type="scientific">Candidatus Giovannonibacteria bacterium GW2011_GWA2_44_26</name>
    <dbReference type="NCBI Taxonomy" id="1618648"/>
    <lineage>
        <taxon>Bacteria</taxon>
        <taxon>Candidatus Giovannoniibacteriota</taxon>
    </lineage>
</organism>
<dbReference type="InterPro" id="IPR036412">
    <property type="entry name" value="HAD-like_sf"/>
</dbReference>
<evidence type="ECO:0000256" key="1">
    <source>
        <dbReference type="ARBA" id="ARBA00004496"/>
    </source>
</evidence>
<dbReference type="PANTHER" id="PTHR42891">
    <property type="entry name" value="D-GLYCERO-BETA-D-MANNO-HEPTOSE-1,7-BISPHOSPHATE 7-PHOSPHATASE"/>
    <property type="match status" value="1"/>
</dbReference>
<keyword evidence="2 7" id="KW-0963">Cytoplasm</keyword>
<feature type="active site" description="Nucleophile" evidence="8">
    <location>
        <position position="10"/>
    </location>
</feature>
<dbReference type="PIRSF" id="PIRSF004682">
    <property type="entry name" value="GmhB"/>
    <property type="match status" value="1"/>
</dbReference>
<dbReference type="InterPro" id="IPR004446">
    <property type="entry name" value="Heptose_bisP_phosphatase"/>
</dbReference>
<dbReference type="EC" id="3.1.3.-" evidence="7"/>
<evidence type="ECO:0000256" key="6">
    <source>
        <dbReference type="ARBA" id="ARBA00031828"/>
    </source>
</evidence>
<evidence type="ECO:0000313" key="11">
    <source>
        <dbReference type="EMBL" id="KKT60738.1"/>
    </source>
</evidence>
<dbReference type="PANTHER" id="PTHR42891:SF1">
    <property type="entry name" value="D-GLYCERO-BETA-D-MANNO-HEPTOSE-1,7-BISPHOSPHATE 7-PHOSPHATASE"/>
    <property type="match status" value="1"/>
</dbReference>
<feature type="site" description="Stabilizes the phosphoryl group" evidence="9">
    <location>
        <position position="116"/>
    </location>
</feature>
<evidence type="ECO:0000256" key="9">
    <source>
        <dbReference type="PIRSR" id="PIRSR004682-3"/>
    </source>
</evidence>
<keyword evidence="5 7" id="KW-0119">Carbohydrate metabolism</keyword>
<comment type="caution">
    <text evidence="11">The sequence shown here is derived from an EMBL/GenBank/DDBJ whole genome shotgun (WGS) entry which is preliminary data.</text>
</comment>
<feature type="site" description="Stabilizes the phosphoryl group" evidence="9">
    <location>
        <position position="58"/>
    </location>
</feature>
<sequence>MRKVGALFLDRDGVINRMAEYEYGWDSPQRAEDVVLVPGIVEVIRWANNRSVPVIEISNQPGVAKGKLSQSESRAIQRKVEYLLGQKGVRLDKVYVCPHHPNGAVPKLTRECNCRKPKPGLLLKAAKEMDLDLEKSVFLGDKETDVLAGKAAGCITIIFVHDEDDPEKVAKTAAITVAGDKIQSLFDAIKLLDKCLN</sequence>
<dbReference type="NCBIfam" id="TIGR01656">
    <property type="entry name" value="Histidinol-ppas"/>
    <property type="match status" value="1"/>
</dbReference>
<feature type="binding site" evidence="10">
    <location>
        <position position="114"/>
    </location>
    <ligand>
        <name>Zn(2+)</name>
        <dbReference type="ChEBI" id="CHEBI:29105"/>
    </ligand>
</feature>
<feature type="binding site" evidence="10">
    <location>
        <position position="141"/>
    </location>
    <ligand>
        <name>Mg(2+)</name>
        <dbReference type="ChEBI" id="CHEBI:18420"/>
    </ligand>
</feature>
<comment type="similarity">
    <text evidence="7">Belongs to the gmhB family.</text>
</comment>
<dbReference type="EMBL" id="LCIT01000045">
    <property type="protein sequence ID" value="KKT60738.1"/>
    <property type="molecule type" value="Genomic_DNA"/>
</dbReference>
<dbReference type="AlphaFoldDB" id="A0A0G1IP68"/>
<proteinExistence type="inferred from homology"/>
<keyword evidence="3 10" id="KW-0479">Metal-binding</keyword>
<evidence type="ECO:0000256" key="10">
    <source>
        <dbReference type="PIRSR" id="PIRSR004682-4"/>
    </source>
</evidence>
<dbReference type="GO" id="GO:0016791">
    <property type="term" value="F:phosphatase activity"/>
    <property type="evidence" value="ECO:0007669"/>
    <property type="project" value="InterPro"/>
</dbReference>
<feature type="binding site" evidence="10">
    <location>
        <position position="10"/>
    </location>
    <ligand>
        <name>Mg(2+)</name>
        <dbReference type="ChEBI" id="CHEBI:18420"/>
    </ligand>
</feature>
<keyword evidence="10" id="KW-0460">Magnesium</keyword>
<keyword evidence="4 7" id="KW-0378">Hydrolase</keyword>
<evidence type="ECO:0000313" key="12">
    <source>
        <dbReference type="Proteomes" id="UP000033945"/>
    </source>
</evidence>
<evidence type="ECO:0000256" key="2">
    <source>
        <dbReference type="ARBA" id="ARBA00022490"/>
    </source>
</evidence>
<dbReference type="Gene3D" id="3.40.50.1000">
    <property type="entry name" value="HAD superfamily/HAD-like"/>
    <property type="match status" value="1"/>
</dbReference>
<comment type="cofactor">
    <cofactor evidence="10">
        <name>Mg(2+)</name>
        <dbReference type="ChEBI" id="CHEBI:18420"/>
    </cofactor>
</comment>
<keyword evidence="10" id="KW-0862">Zinc</keyword>
<accession>A0A0G1IP68</accession>
<gene>
    <name evidence="11" type="ORF">UW55_C0045G0007</name>
</gene>
<dbReference type="Pfam" id="PF13242">
    <property type="entry name" value="Hydrolase_like"/>
    <property type="match status" value="1"/>
</dbReference>
<reference evidence="11 12" key="1">
    <citation type="journal article" date="2015" name="Nature">
        <title>rRNA introns, odd ribosomes, and small enigmatic genomes across a large radiation of phyla.</title>
        <authorList>
            <person name="Brown C.T."/>
            <person name="Hug L.A."/>
            <person name="Thomas B.C."/>
            <person name="Sharon I."/>
            <person name="Castelle C.J."/>
            <person name="Singh A."/>
            <person name="Wilkins M.J."/>
            <person name="Williams K.H."/>
            <person name="Banfield J.F."/>
        </authorList>
    </citation>
    <scope>NUCLEOTIDE SEQUENCE [LARGE SCALE GENOMIC DNA]</scope>
</reference>
<comment type="subcellular location">
    <subcellularLocation>
        <location evidence="1 7">Cytoplasm</location>
    </subcellularLocation>
</comment>
<protein>
    <recommendedName>
        <fullName evidence="6 7">D,D-heptose 1,7-bisphosphate phosphatase</fullName>
        <ecNumber evidence="7">3.1.3.-</ecNumber>
    </recommendedName>
</protein>
<dbReference type="Proteomes" id="UP000033945">
    <property type="component" value="Unassembled WGS sequence"/>
</dbReference>
<feature type="site" description="Contributes to substrate recognition" evidence="9">
    <location>
        <position position="115"/>
    </location>
</feature>